<dbReference type="InterPro" id="IPR051056">
    <property type="entry name" value="Glycosyl_Hydrolase_73"/>
</dbReference>
<proteinExistence type="predicted"/>
<dbReference type="SMART" id="SM00047">
    <property type="entry name" value="LYZ2"/>
    <property type="match status" value="1"/>
</dbReference>
<sequence>MNLLKERIKTLSRMDFIKAIAPHAQRIQEKYHILSSLIIAQACLESNFGLSGLAQKGKNIFGIKGSYNGQSVTMRTHEYERGKKVWVDASFRKYPSWYESLEDLAKLYTNGVSWDKN</sequence>
<dbReference type="Pfam" id="PF01832">
    <property type="entry name" value="Glucosaminidase"/>
    <property type="match status" value="1"/>
</dbReference>
<comment type="caution">
    <text evidence="3">The sequence shown here is derived from an EMBL/GenBank/DDBJ whole genome shotgun (WGS) entry which is preliminary data.</text>
</comment>
<organism evidence="3 4">
    <name type="scientific">Paranoxybacillus vitaminiphilus</name>
    <dbReference type="NCBI Taxonomy" id="581036"/>
    <lineage>
        <taxon>Bacteria</taxon>
        <taxon>Bacillati</taxon>
        <taxon>Bacillota</taxon>
        <taxon>Bacilli</taxon>
        <taxon>Bacillales</taxon>
        <taxon>Anoxybacillaceae</taxon>
        <taxon>Paranoxybacillus</taxon>
    </lineage>
</organism>
<dbReference type="PANTHER" id="PTHR33308">
    <property type="entry name" value="PEPTIDOGLYCAN HYDROLASE FLGJ"/>
    <property type="match status" value="1"/>
</dbReference>
<feature type="domain" description="Mannosyl-glycoprotein endo-beta-N-acetylglucosamidase-like" evidence="2">
    <location>
        <begin position="3"/>
        <end position="115"/>
    </location>
</feature>
<protein>
    <submittedName>
        <fullName evidence="3">Mannosyl-glycoprotein endo-beta-N-acetylglucosaminidase</fullName>
    </submittedName>
</protein>
<dbReference type="Proteomes" id="UP000248555">
    <property type="component" value="Unassembled WGS sequence"/>
</dbReference>
<name>A0A327YZS2_9BACL</name>
<keyword evidence="4" id="KW-1185">Reference proteome</keyword>
<evidence type="ECO:0000259" key="2">
    <source>
        <dbReference type="SMART" id="SM00047"/>
    </source>
</evidence>
<gene>
    <name evidence="3" type="ORF">B0I26_101420</name>
</gene>
<accession>A0A327YZS2</accession>
<evidence type="ECO:0000256" key="1">
    <source>
        <dbReference type="ARBA" id="ARBA00022801"/>
    </source>
</evidence>
<evidence type="ECO:0000313" key="4">
    <source>
        <dbReference type="Proteomes" id="UP000248555"/>
    </source>
</evidence>
<dbReference type="PANTHER" id="PTHR33308:SF10">
    <property type="entry name" value="EXO-GLUCOSAMINIDASE LYTG"/>
    <property type="match status" value="1"/>
</dbReference>
<dbReference type="InterPro" id="IPR002901">
    <property type="entry name" value="MGlyc_endo_b_GlcNAc-like_dom"/>
</dbReference>
<reference evidence="3 4" key="1">
    <citation type="submission" date="2018-06" db="EMBL/GenBank/DDBJ databases">
        <title>Genomic Encyclopedia of Type Strains, Phase III (KMG-III): the genomes of soil and plant-associated and newly described type strains.</title>
        <authorList>
            <person name="Whitman W."/>
        </authorList>
    </citation>
    <scope>NUCLEOTIDE SEQUENCE [LARGE SCALE GENOMIC DNA]</scope>
    <source>
        <strain evidence="3 4">CGMCC 1.8979</strain>
    </source>
</reference>
<evidence type="ECO:0000313" key="3">
    <source>
        <dbReference type="EMBL" id="RAK23459.1"/>
    </source>
</evidence>
<dbReference type="GO" id="GO:0004040">
    <property type="term" value="F:amidase activity"/>
    <property type="evidence" value="ECO:0007669"/>
    <property type="project" value="InterPro"/>
</dbReference>
<dbReference type="OrthoDB" id="977752at2"/>
<dbReference type="AlphaFoldDB" id="A0A327YZS2"/>
<keyword evidence="1" id="KW-0378">Hydrolase</keyword>
<dbReference type="EMBL" id="QLMH01000001">
    <property type="protein sequence ID" value="RAK23459.1"/>
    <property type="molecule type" value="Genomic_DNA"/>
</dbReference>
<dbReference type="Gene3D" id="1.10.530.10">
    <property type="match status" value="1"/>
</dbReference>